<dbReference type="AlphaFoldDB" id="A0A2G2ZG69"/>
<reference evidence="1 2" key="2">
    <citation type="journal article" date="2017" name="Genome Biol.">
        <title>New reference genome sequences of hot pepper reveal the massive evolution of plant disease-resistance genes by retroduplication.</title>
        <authorList>
            <person name="Kim S."/>
            <person name="Park J."/>
            <person name="Yeom S.I."/>
            <person name="Kim Y.M."/>
            <person name="Seo E."/>
            <person name="Kim K.T."/>
            <person name="Kim M.S."/>
            <person name="Lee J.M."/>
            <person name="Cheong K."/>
            <person name="Shin H.S."/>
            <person name="Kim S.B."/>
            <person name="Han K."/>
            <person name="Lee J."/>
            <person name="Park M."/>
            <person name="Lee H.A."/>
            <person name="Lee H.Y."/>
            <person name="Lee Y."/>
            <person name="Oh S."/>
            <person name="Lee J.H."/>
            <person name="Choi E."/>
            <person name="Choi E."/>
            <person name="Lee S.E."/>
            <person name="Jeon J."/>
            <person name="Kim H."/>
            <person name="Choi G."/>
            <person name="Song H."/>
            <person name="Lee J."/>
            <person name="Lee S.C."/>
            <person name="Kwon J.K."/>
            <person name="Lee H.Y."/>
            <person name="Koo N."/>
            <person name="Hong Y."/>
            <person name="Kim R.W."/>
            <person name="Kang W.H."/>
            <person name="Huh J.H."/>
            <person name="Kang B.C."/>
            <person name="Yang T.J."/>
            <person name="Lee Y.H."/>
            <person name="Bennetzen J.L."/>
            <person name="Choi D."/>
        </authorList>
    </citation>
    <scope>NUCLEOTIDE SEQUENCE [LARGE SCALE GENOMIC DNA]</scope>
    <source>
        <strain evidence="2">cv. CM334</strain>
    </source>
</reference>
<evidence type="ECO:0000313" key="2">
    <source>
        <dbReference type="Proteomes" id="UP000222542"/>
    </source>
</evidence>
<comment type="caution">
    <text evidence="1">The sequence shown here is derived from an EMBL/GenBank/DDBJ whole genome shotgun (WGS) entry which is preliminary data.</text>
</comment>
<dbReference type="Gramene" id="PHT80997">
    <property type="protein sequence ID" value="PHT80997"/>
    <property type="gene ID" value="T459_14012"/>
</dbReference>
<accession>A0A2G2ZG69</accession>
<dbReference type="STRING" id="4072.A0A2G2ZG69"/>
<dbReference type="Proteomes" id="UP000222542">
    <property type="component" value="Unassembled WGS sequence"/>
</dbReference>
<proteinExistence type="predicted"/>
<dbReference type="EMBL" id="AYRZ02000005">
    <property type="protein sequence ID" value="PHT80997.1"/>
    <property type="molecule type" value="Genomic_DNA"/>
</dbReference>
<organism evidence="1 2">
    <name type="scientific">Capsicum annuum</name>
    <name type="common">Capsicum pepper</name>
    <dbReference type="NCBI Taxonomy" id="4072"/>
    <lineage>
        <taxon>Eukaryota</taxon>
        <taxon>Viridiplantae</taxon>
        <taxon>Streptophyta</taxon>
        <taxon>Embryophyta</taxon>
        <taxon>Tracheophyta</taxon>
        <taxon>Spermatophyta</taxon>
        <taxon>Magnoliopsida</taxon>
        <taxon>eudicotyledons</taxon>
        <taxon>Gunneridae</taxon>
        <taxon>Pentapetalae</taxon>
        <taxon>asterids</taxon>
        <taxon>lamiids</taxon>
        <taxon>Solanales</taxon>
        <taxon>Solanaceae</taxon>
        <taxon>Solanoideae</taxon>
        <taxon>Capsiceae</taxon>
        <taxon>Capsicum</taxon>
    </lineage>
</organism>
<evidence type="ECO:0000313" key="1">
    <source>
        <dbReference type="EMBL" id="PHT80997.1"/>
    </source>
</evidence>
<protein>
    <submittedName>
        <fullName evidence="1">Uncharacterized protein</fullName>
    </submittedName>
</protein>
<name>A0A2G2ZG69_CAPAN</name>
<gene>
    <name evidence="1" type="ORF">T459_14012</name>
</gene>
<sequence length="82" mass="9210">MRQAIKIQRSILRQGSAAITKKGSIRSGSKFRCKDETIDLCLLHPGTKQSVDCSSMWEASHGLVQSKEMHLGLRSEVQLKRQ</sequence>
<keyword evidence="2" id="KW-1185">Reference proteome</keyword>
<reference evidence="1 2" key="1">
    <citation type="journal article" date="2014" name="Nat. Genet.">
        <title>Genome sequence of the hot pepper provides insights into the evolution of pungency in Capsicum species.</title>
        <authorList>
            <person name="Kim S."/>
            <person name="Park M."/>
            <person name="Yeom S.I."/>
            <person name="Kim Y.M."/>
            <person name="Lee J.M."/>
            <person name="Lee H.A."/>
            <person name="Seo E."/>
            <person name="Choi J."/>
            <person name="Cheong K."/>
            <person name="Kim K.T."/>
            <person name="Jung K."/>
            <person name="Lee G.W."/>
            <person name="Oh S.K."/>
            <person name="Bae C."/>
            <person name="Kim S.B."/>
            <person name="Lee H.Y."/>
            <person name="Kim S.Y."/>
            <person name="Kim M.S."/>
            <person name="Kang B.C."/>
            <person name="Jo Y.D."/>
            <person name="Yang H.B."/>
            <person name="Jeong H.J."/>
            <person name="Kang W.H."/>
            <person name="Kwon J.K."/>
            <person name="Shin C."/>
            <person name="Lim J.Y."/>
            <person name="Park J.H."/>
            <person name="Huh J.H."/>
            <person name="Kim J.S."/>
            <person name="Kim B.D."/>
            <person name="Cohen O."/>
            <person name="Paran I."/>
            <person name="Suh M.C."/>
            <person name="Lee S.B."/>
            <person name="Kim Y.K."/>
            <person name="Shin Y."/>
            <person name="Noh S.J."/>
            <person name="Park J."/>
            <person name="Seo Y.S."/>
            <person name="Kwon S.Y."/>
            <person name="Kim H.A."/>
            <person name="Park J.M."/>
            <person name="Kim H.J."/>
            <person name="Choi S.B."/>
            <person name="Bosland P.W."/>
            <person name="Reeves G."/>
            <person name="Jo S.H."/>
            <person name="Lee B.W."/>
            <person name="Cho H.T."/>
            <person name="Choi H.S."/>
            <person name="Lee M.S."/>
            <person name="Yu Y."/>
            <person name="Do Choi Y."/>
            <person name="Park B.S."/>
            <person name="van Deynze A."/>
            <person name="Ashrafi H."/>
            <person name="Hill T."/>
            <person name="Kim W.T."/>
            <person name="Pai H.S."/>
            <person name="Ahn H.K."/>
            <person name="Yeam I."/>
            <person name="Giovannoni J.J."/>
            <person name="Rose J.K."/>
            <person name="Sorensen I."/>
            <person name="Lee S.J."/>
            <person name="Kim R.W."/>
            <person name="Choi I.Y."/>
            <person name="Choi B.S."/>
            <person name="Lim J.S."/>
            <person name="Lee Y.H."/>
            <person name="Choi D."/>
        </authorList>
    </citation>
    <scope>NUCLEOTIDE SEQUENCE [LARGE SCALE GENOMIC DNA]</scope>
    <source>
        <strain evidence="2">cv. CM334</strain>
    </source>
</reference>